<gene>
    <name evidence="4" type="ORF">DPMN_038894</name>
</gene>
<protein>
    <submittedName>
        <fullName evidence="4">Uncharacterized protein</fullName>
    </submittedName>
</protein>
<dbReference type="Proteomes" id="UP000828390">
    <property type="component" value="Unassembled WGS sequence"/>
</dbReference>
<dbReference type="InterPro" id="IPR046906">
    <property type="entry name" value="Mab-21_HhH/H2TH-like"/>
</dbReference>
<evidence type="ECO:0000259" key="2">
    <source>
        <dbReference type="Pfam" id="PF03281"/>
    </source>
</evidence>
<name>A0A9D4RQT0_DREPO</name>
<dbReference type="InterPro" id="IPR024810">
    <property type="entry name" value="MAB21L/cGLR"/>
</dbReference>
<feature type="domain" description="Mab-21-like HhH/H2TH-like" evidence="3">
    <location>
        <begin position="163"/>
        <end position="230"/>
    </location>
</feature>
<evidence type="ECO:0000313" key="4">
    <source>
        <dbReference type="EMBL" id="KAH3875623.1"/>
    </source>
</evidence>
<feature type="domain" description="Mab-21-like nucleotidyltransferase" evidence="2">
    <location>
        <begin position="55"/>
        <end position="142"/>
    </location>
</feature>
<dbReference type="Pfam" id="PF03281">
    <property type="entry name" value="Mab-21"/>
    <property type="match status" value="1"/>
</dbReference>
<reference evidence="4" key="2">
    <citation type="submission" date="2020-11" db="EMBL/GenBank/DDBJ databases">
        <authorList>
            <person name="McCartney M.A."/>
            <person name="Auch B."/>
            <person name="Kono T."/>
            <person name="Mallez S."/>
            <person name="Becker A."/>
            <person name="Gohl D.M."/>
            <person name="Silverstein K.A.T."/>
            <person name="Koren S."/>
            <person name="Bechman K.B."/>
            <person name="Herman A."/>
            <person name="Abrahante J.E."/>
            <person name="Garbe J."/>
        </authorList>
    </citation>
    <scope>NUCLEOTIDE SEQUENCE</scope>
    <source>
        <strain evidence="4">Duluth1</strain>
        <tissue evidence="4">Whole animal</tissue>
    </source>
</reference>
<dbReference type="PANTHER" id="PTHR10656:SF69">
    <property type="entry name" value="MAB-21-LIKE HHH_H2TH-LIKE DOMAIN-CONTAINING PROTEIN"/>
    <property type="match status" value="1"/>
</dbReference>
<proteinExistence type="inferred from homology"/>
<accession>A0A9D4RQT0</accession>
<evidence type="ECO:0000256" key="1">
    <source>
        <dbReference type="ARBA" id="ARBA00008307"/>
    </source>
</evidence>
<dbReference type="AlphaFoldDB" id="A0A9D4RQT0"/>
<comment type="similarity">
    <text evidence="1">Belongs to the mab-21 family.</text>
</comment>
<dbReference type="SMART" id="SM01265">
    <property type="entry name" value="Mab-21"/>
    <property type="match status" value="1"/>
</dbReference>
<dbReference type="EMBL" id="JAIWYP010000002">
    <property type="protein sequence ID" value="KAH3875623.1"/>
    <property type="molecule type" value="Genomic_DNA"/>
</dbReference>
<dbReference type="Gene3D" id="1.10.1410.40">
    <property type="match status" value="1"/>
</dbReference>
<evidence type="ECO:0000313" key="5">
    <source>
        <dbReference type="Proteomes" id="UP000828390"/>
    </source>
</evidence>
<comment type="caution">
    <text evidence="4">The sequence shown here is derived from an EMBL/GenBank/DDBJ whole genome shotgun (WGS) entry which is preliminary data.</text>
</comment>
<organism evidence="4 5">
    <name type="scientific">Dreissena polymorpha</name>
    <name type="common">Zebra mussel</name>
    <name type="synonym">Mytilus polymorpha</name>
    <dbReference type="NCBI Taxonomy" id="45954"/>
    <lineage>
        <taxon>Eukaryota</taxon>
        <taxon>Metazoa</taxon>
        <taxon>Spiralia</taxon>
        <taxon>Lophotrochozoa</taxon>
        <taxon>Mollusca</taxon>
        <taxon>Bivalvia</taxon>
        <taxon>Autobranchia</taxon>
        <taxon>Heteroconchia</taxon>
        <taxon>Euheterodonta</taxon>
        <taxon>Imparidentia</taxon>
        <taxon>Neoheterodontei</taxon>
        <taxon>Myida</taxon>
        <taxon>Dreissenoidea</taxon>
        <taxon>Dreissenidae</taxon>
        <taxon>Dreissena</taxon>
    </lineage>
</organism>
<keyword evidence="5" id="KW-1185">Reference proteome</keyword>
<sequence>MCYPGHCRLLLELPAIINKAYIYKALCYDENGRPLLCSDLFVNLVSSGELMPFEVRHERAGPSMPCSLYDSIHIDLVYSLHCQCPRILQRWAERRRHWPSTDIVQKVVSLGAYVSPVGFKGSEYRRVEWRICFNTGENELVSNLNNIQVYMYVILKMVVKDVLKPVKKEISSYTVKNIVLWLAEKNSQTLFHEGSLLYWVHRGLGKLKTAILTERLSYYMIPKRNLMAACGLNGEQKRTWVATINDMMNEGSKLILRLPKIRRAILSHPEPLMWYSMKRVELELLDLKIMNREQVMHQNMVDNESDPMLLALNRRKDEILREVQERMGCEGCRANDLEAIYNMMLM</sequence>
<reference evidence="4" key="1">
    <citation type="journal article" date="2019" name="bioRxiv">
        <title>The Genome of the Zebra Mussel, Dreissena polymorpha: A Resource for Invasive Species Research.</title>
        <authorList>
            <person name="McCartney M.A."/>
            <person name="Auch B."/>
            <person name="Kono T."/>
            <person name="Mallez S."/>
            <person name="Zhang Y."/>
            <person name="Obille A."/>
            <person name="Becker A."/>
            <person name="Abrahante J.E."/>
            <person name="Garbe J."/>
            <person name="Badalamenti J.P."/>
            <person name="Herman A."/>
            <person name="Mangelson H."/>
            <person name="Liachko I."/>
            <person name="Sullivan S."/>
            <person name="Sone E.D."/>
            <person name="Koren S."/>
            <person name="Silverstein K.A.T."/>
            <person name="Beckman K.B."/>
            <person name="Gohl D.M."/>
        </authorList>
    </citation>
    <scope>NUCLEOTIDE SEQUENCE</scope>
    <source>
        <strain evidence="4">Duluth1</strain>
        <tissue evidence="4">Whole animal</tissue>
    </source>
</reference>
<dbReference type="PANTHER" id="PTHR10656">
    <property type="entry name" value="CELL FATE DETERMINING PROTEIN MAB21-RELATED"/>
    <property type="match status" value="1"/>
</dbReference>
<dbReference type="Pfam" id="PF20266">
    <property type="entry name" value="Mab-21_C"/>
    <property type="match status" value="1"/>
</dbReference>
<evidence type="ECO:0000259" key="3">
    <source>
        <dbReference type="Pfam" id="PF20266"/>
    </source>
</evidence>
<dbReference type="InterPro" id="IPR046903">
    <property type="entry name" value="Mab-21-like_nuc_Trfase"/>
</dbReference>